<dbReference type="CDD" id="cd00158">
    <property type="entry name" value="RHOD"/>
    <property type="match status" value="1"/>
</dbReference>
<dbReference type="GO" id="GO:0016787">
    <property type="term" value="F:hydrolase activity"/>
    <property type="evidence" value="ECO:0007669"/>
    <property type="project" value="UniProtKB-KW"/>
</dbReference>
<dbReference type="PANTHER" id="PTHR43084">
    <property type="entry name" value="PERSULFIDE DIOXYGENASE ETHE1"/>
    <property type="match status" value="1"/>
</dbReference>
<dbReference type="Proteomes" id="UP000298284">
    <property type="component" value="Unassembled WGS sequence"/>
</dbReference>
<dbReference type="EMBL" id="SRKZ01000011">
    <property type="protein sequence ID" value="TGD76961.1"/>
    <property type="molecule type" value="Genomic_DNA"/>
</dbReference>
<dbReference type="SMART" id="SM00849">
    <property type="entry name" value="Lactamase_B"/>
    <property type="match status" value="1"/>
</dbReference>
<dbReference type="GO" id="GO:0070813">
    <property type="term" value="P:hydrogen sulfide metabolic process"/>
    <property type="evidence" value="ECO:0007669"/>
    <property type="project" value="TreeGrafter"/>
</dbReference>
<dbReference type="PANTHER" id="PTHR43084:SF1">
    <property type="entry name" value="PERSULFIDE DIOXYGENASE ETHE1, MITOCHONDRIAL"/>
    <property type="match status" value="1"/>
</dbReference>
<dbReference type="SUPFAM" id="SSF52821">
    <property type="entry name" value="Rhodanese/Cell cycle control phosphatase"/>
    <property type="match status" value="2"/>
</dbReference>
<dbReference type="InterPro" id="IPR001279">
    <property type="entry name" value="Metallo-B-lactamas"/>
</dbReference>
<feature type="domain" description="Rhodanese" evidence="2">
    <location>
        <begin position="363"/>
        <end position="446"/>
    </location>
</feature>
<proteinExistence type="predicted"/>
<organism evidence="3 4">
    <name type="scientific">Hymenobacter wooponensis</name>
    <dbReference type="NCBI Taxonomy" id="1525360"/>
    <lineage>
        <taxon>Bacteria</taxon>
        <taxon>Pseudomonadati</taxon>
        <taxon>Bacteroidota</taxon>
        <taxon>Cytophagia</taxon>
        <taxon>Cytophagales</taxon>
        <taxon>Hymenobacteraceae</taxon>
        <taxon>Hymenobacter</taxon>
    </lineage>
</organism>
<dbReference type="GO" id="GO:0050313">
    <property type="term" value="F:sulfur dioxygenase activity"/>
    <property type="evidence" value="ECO:0007669"/>
    <property type="project" value="InterPro"/>
</dbReference>
<evidence type="ECO:0000259" key="2">
    <source>
        <dbReference type="PROSITE" id="PS50206"/>
    </source>
</evidence>
<dbReference type="PROSITE" id="PS50206">
    <property type="entry name" value="RHODANESE_3"/>
    <property type="match status" value="2"/>
</dbReference>
<dbReference type="AlphaFoldDB" id="A0A4Z0MBS5"/>
<dbReference type="InterPro" id="IPR036873">
    <property type="entry name" value="Rhodanese-like_dom_sf"/>
</dbReference>
<dbReference type="Gene3D" id="3.40.250.10">
    <property type="entry name" value="Rhodanese-like domain"/>
    <property type="match status" value="2"/>
</dbReference>
<name>A0A4Z0MBS5_9BACT</name>
<dbReference type="SMART" id="SM00450">
    <property type="entry name" value="RHOD"/>
    <property type="match status" value="1"/>
</dbReference>
<dbReference type="InterPro" id="IPR036866">
    <property type="entry name" value="RibonucZ/Hydroxyglut_hydro"/>
</dbReference>
<dbReference type="SUPFAM" id="SSF56281">
    <property type="entry name" value="Metallo-hydrolase/oxidoreductase"/>
    <property type="match status" value="1"/>
</dbReference>
<dbReference type="OrthoDB" id="9784009at2"/>
<evidence type="ECO:0000313" key="3">
    <source>
        <dbReference type="EMBL" id="TGD76961.1"/>
    </source>
</evidence>
<dbReference type="InterPro" id="IPR001763">
    <property type="entry name" value="Rhodanese-like_dom"/>
</dbReference>
<gene>
    <name evidence="3" type="ORF">EU557_24600</name>
</gene>
<sequence length="451" mass="48640">MKIEQFEDKGLAHFSYAILSESAREIVLIDPARNPQPYYDYAKANDAKIVSIIETHPHADFVSSHLEIAQATGAVIRVSKLLGADYTHEAFDEGQEFTVGKLTFRALNTPGHSPDSISIVLSREGKDEAVFTGDTLFIGDVGRPDLRESAGNMTAKREELARQMYHSLRDKLMPLAGTVLVYPAHGAGSLCGKALSGANSSTIADEKFGNPMLRKLSEAEFVKELLADQPFIPKYFGYDVALNKAGAPDYAPSVQQVPRLTAGAKLETGAVIIDSRPEAEFKKGHADGAINIQQGGKFETWLGSIVGPEEPFYLLAADEATLEDLIQKTAKIGYEPLIKGALVGTPATEATMPVLDVEQFRQHPEQYTVVDIRNATEHRDEPIFAGSLNIALPELRERAGEIPTDKPVVVHCAGGYRSAAGSSIVADALPGTKVLDLSEAVKSFQSAAAAH</sequence>
<dbReference type="CDD" id="cd07724">
    <property type="entry name" value="POD-like_MBL-fold"/>
    <property type="match status" value="1"/>
</dbReference>
<dbReference type="Gene3D" id="3.60.15.10">
    <property type="entry name" value="Ribonuclease Z/Hydroxyacylglutathione hydrolase-like"/>
    <property type="match status" value="1"/>
</dbReference>
<dbReference type="InterPro" id="IPR051682">
    <property type="entry name" value="Mito_Persulfide_Diox"/>
</dbReference>
<reference evidence="3 4" key="1">
    <citation type="submission" date="2019-04" db="EMBL/GenBank/DDBJ databases">
        <authorList>
            <person name="Feng G."/>
            <person name="Zhang J."/>
            <person name="Zhu H."/>
        </authorList>
    </citation>
    <scope>NUCLEOTIDE SEQUENCE [LARGE SCALE GENOMIC DNA]</scope>
    <source>
        <strain evidence="3 4">JCM 19491</strain>
    </source>
</reference>
<dbReference type="RefSeq" id="WP_135533095.1">
    <property type="nucleotide sequence ID" value="NZ_SRKZ01000011.1"/>
</dbReference>
<evidence type="ECO:0000256" key="1">
    <source>
        <dbReference type="ARBA" id="ARBA00022723"/>
    </source>
</evidence>
<dbReference type="Pfam" id="PF00581">
    <property type="entry name" value="Rhodanese"/>
    <property type="match status" value="2"/>
</dbReference>
<comment type="caution">
    <text evidence="3">The sequence shown here is derived from an EMBL/GenBank/DDBJ whole genome shotgun (WGS) entry which is preliminary data.</text>
</comment>
<keyword evidence="4" id="KW-1185">Reference proteome</keyword>
<keyword evidence="1" id="KW-0479">Metal-binding</keyword>
<dbReference type="InterPro" id="IPR044528">
    <property type="entry name" value="POD-like_MBL-fold"/>
</dbReference>
<feature type="domain" description="Rhodanese" evidence="2">
    <location>
        <begin position="266"/>
        <end position="305"/>
    </location>
</feature>
<protein>
    <submittedName>
        <fullName evidence="3">MBL fold metallo-hydrolase</fullName>
    </submittedName>
</protein>
<dbReference type="GO" id="GO:0046872">
    <property type="term" value="F:metal ion binding"/>
    <property type="evidence" value="ECO:0007669"/>
    <property type="project" value="UniProtKB-KW"/>
</dbReference>
<evidence type="ECO:0000313" key="4">
    <source>
        <dbReference type="Proteomes" id="UP000298284"/>
    </source>
</evidence>
<keyword evidence="3" id="KW-0378">Hydrolase</keyword>
<dbReference type="GO" id="GO:0006749">
    <property type="term" value="P:glutathione metabolic process"/>
    <property type="evidence" value="ECO:0007669"/>
    <property type="project" value="InterPro"/>
</dbReference>
<accession>A0A4Z0MBS5</accession>
<dbReference type="Pfam" id="PF00753">
    <property type="entry name" value="Lactamase_B"/>
    <property type="match status" value="1"/>
</dbReference>